<evidence type="ECO:0000256" key="5">
    <source>
        <dbReference type="ARBA" id="ARBA00029906"/>
    </source>
</evidence>
<dbReference type="PROSITE" id="PS00028">
    <property type="entry name" value="ZINC_FINGER_C2H2_1"/>
    <property type="match status" value="1"/>
</dbReference>
<dbReference type="InterPro" id="IPR013087">
    <property type="entry name" value="Znf_C2H2_type"/>
</dbReference>
<gene>
    <name evidence="7" type="ORF">CA13_35980</name>
</gene>
<dbReference type="GO" id="GO:0009003">
    <property type="term" value="F:signal peptidase activity"/>
    <property type="evidence" value="ECO:0007669"/>
    <property type="project" value="UniProtKB-EC"/>
</dbReference>
<proteinExistence type="predicted"/>
<protein>
    <recommendedName>
        <fullName evidence="3">Signal peptidase I</fullName>
        <ecNumber evidence="2">3.4.21.89</ecNumber>
    </recommendedName>
    <alternativeName>
        <fullName evidence="5">Leader peptidase I</fullName>
    </alternativeName>
</protein>
<organism evidence="7 8">
    <name type="scientific">Novipirellula herctigrandis</name>
    <dbReference type="NCBI Taxonomy" id="2527986"/>
    <lineage>
        <taxon>Bacteria</taxon>
        <taxon>Pseudomonadati</taxon>
        <taxon>Planctomycetota</taxon>
        <taxon>Planctomycetia</taxon>
        <taxon>Pirellulales</taxon>
        <taxon>Pirellulaceae</taxon>
        <taxon>Novipirellula</taxon>
    </lineage>
</organism>
<dbReference type="PROSITE" id="PS00760">
    <property type="entry name" value="SPASE_I_2"/>
    <property type="match status" value="1"/>
</dbReference>
<sequence>MAPTFVGAHLEMNCTECGVTLPLPTEFRRHEVPCWHCGKPHPRSLVQGEAVTVEGDLIKIVPTPTELQLGDIIAANIDEQPRVKRILGTPGDTISIESLRLLVNTQRLEDILAAAPNKSVATLPVDYDSHRKQSRWQPQLSRSGWTRSEGKWRFTPPSASNANDWLIYHHQAVYDQMRAAAVMDDVPINVDESRRMAFVDRMAIGITSNAHSHATVEVAFFIDGETRTTNPVIIGESTIIRCDQASVSHGNAALELADVAPMAVRVTSGIASFDELNLFRSVEYRLRKYDDQSVFPITLGPTEYYIVGDNVPASVDSRNYGPIADSQILGIIEP</sequence>
<evidence type="ECO:0000256" key="1">
    <source>
        <dbReference type="ARBA" id="ARBA00000677"/>
    </source>
</evidence>
<dbReference type="Gene3D" id="2.10.109.10">
    <property type="entry name" value="Umud Fragment, subunit A"/>
    <property type="match status" value="2"/>
</dbReference>
<comment type="catalytic activity">
    <reaction evidence="1">
        <text>Cleavage of hydrophobic, N-terminal signal or leader sequences from secreted and periplasmic proteins.</text>
        <dbReference type="EC" id="3.4.21.89"/>
    </reaction>
</comment>
<reference evidence="7 8" key="1">
    <citation type="submission" date="2019-02" db="EMBL/GenBank/DDBJ databases">
        <title>Deep-cultivation of Planctomycetes and their phenomic and genomic characterization uncovers novel biology.</title>
        <authorList>
            <person name="Wiegand S."/>
            <person name="Jogler M."/>
            <person name="Boedeker C."/>
            <person name="Pinto D."/>
            <person name="Vollmers J."/>
            <person name="Rivas-Marin E."/>
            <person name="Kohn T."/>
            <person name="Peeters S.H."/>
            <person name="Heuer A."/>
            <person name="Rast P."/>
            <person name="Oberbeckmann S."/>
            <person name="Bunk B."/>
            <person name="Jeske O."/>
            <person name="Meyerdierks A."/>
            <person name="Storesund J.E."/>
            <person name="Kallscheuer N."/>
            <person name="Luecker S."/>
            <person name="Lage O.M."/>
            <person name="Pohl T."/>
            <person name="Merkel B.J."/>
            <person name="Hornburger P."/>
            <person name="Mueller R.-W."/>
            <person name="Bruemmer F."/>
            <person name="Labrenz M."/>
            <person name="Spormann A.M."/>
            <person name="Op Den Camp H."/>
            <person name="Overmann J."/>
            <person name="Amann R."/>
            <person name="Jetten M.S.M."/>
            <person name="Mascher T."/>
            <person name="Medema M.H."/>
            <person name="Devos D.P."/>
            <person name="Kaster A.-K."/>
            <person name="Ovreas L."/>
            <person name="Rohde M."/>
            <person name="Galperin M.Y."/>
            <person name="Jogler C."/>
        </authorList>
    </citation>
    <scope>NUCLEOTIDE SEQUENCE [LARGE SCALE GENOMIC DNA]</scope>
    <source>
        <strain evidence="7 8">CA13</strain>
    </source>
</reference>
<dbReference type="GO" id="GO:0004252">
    <property type="term" value="F:serine-type endopeptidase activity"/>
    <property type="evidence" value="ECO:0007669"/>
    <property type="project" value="InterPro"/>
</dbReference>
<dbReference type="InterPro" id="IPR019757">
    <property type="entry name" value="Pept_S26A_signal_pept_1_Lys-AS"/>
</dbReference>
<dbReference type="AlphaFoldDB" id="A0A5C5Z521"/>
<dbReference type="CDD" id="cd06462">
    <property type="entry name" value="Peptidase_S24_S26"/>
    <property type="match status" value="1"/>
</dbReference>
<keyword evidence="8" id="KW-1185">Reference proteome</keyword>
<dbReference type="GO" id="GO:0006465">
    <property type="term" value="P:signal peptide processing"/>
    <property type="evidence" value="ECO:0007669"/>
    <property type="project" value="InterPro"/>
</dbReference>
<dbReference type="EMBL" id="SJPJ01000001">
    <property type="protein sequence ID" value="TWT82137.1"/>
    <property type="molecule type" value="Genomic_DNA"/>
</dbReference>
<dbReference type="InterPro" id="IPR036286">
    <property type="entry name" value="LexA/Signal_pep-like_sf"/>
</dbReference>
<dbReference type="Pfam" id="PF10502">
    <property type="entry name" value="Peptidase_S26"/>
    <property type="match status" value="2"/>
</dbReference>
<dbReference type="PRINTS" id="PR00727">
    <property type="entry name" value="LEADERPTASE"/>
</dbReference>
<dbReference type="InterPro" id="IPR000223">
    <property type="entry name" value="Pept_S26A_signal_pept_1"/>
</dbReference>
<dbReference type="InterPro" id="IPR019758">
    <property type="entry name" value="Pept_S26A_signal_pept_1_CS"/>
</dbReference>
<evidence type="ECO:0000313" key="8">
    <source>
        <dbReference type="Proteomes" id="UP000315010"/>
    </source>
</evidence>
<feature type="domain" description="C2H2-type" evidence="6">
    <location>
        <begin position="14"/>
        <end position="36"/>
    </location>
</feature>
<accession>A0A5C5Z521</accession>
<dbReference type="GO" id="GO:0016020">
    <property type="term" value="C:membrane"/>
    <property type="evidence" value="ECO:0007669"/>
    <property type="project" value="InterPro"/>
</dbReference>
<dbReference type="PROSITE" id="PS00761">
    <property type="entry name" value="SPASE_I_3"/>
    <property type="match status" value="1"/>
</dbReference>
<dbReference type="EC" id="3.4.21.89" evidence="2"/>
<evidence type="ECO:0000256" key="2">
    <source>
        <dbReference type="ARBA" id="ARBA00013208"/>
    </source>
</evidence>
<dbReference type="CDD" id="cd06530">
    <property type="entry name" value="S26_SPase_I"/>
    <property type="match status" value="1"/>
</dbReference>
<dbReference type="Proteomes" id="UP000315010">
    <property type="component" value="Unassembled WGS sequence"/>
</dbReference>
<comment type="caution">
    <text evidence="7">The sequence shown here is derived from an EMBL/GenBank/DDBJ whole genome shotgun (WGS) entry which is preliminary data.</text>
</comment>
<name>A0A5C5Z521_9BACT</name>
<dbReference type="InterPro" id="IPR019533">
    <property type="entry name" value="Peptidase_S26"/>
</dbReference>
<evidence type="ECO:0000259" key="6">
    <source>
        <dbReference type="PROSITE" id="PS00028"/>
    </source>
</evidence>
<evidence type="ECO:0000256" key="4">
    <source>
        <dbReference type="ARBA" id="ARBA00022801"/>
    </source>
</evidence>
<evidence type="ECO:0000256" key="3">
    <source>
        <dbReference type="ARBA" id="ARBA00019232"/>
    </source>
</evidence>
<evidence type="ECO:0000313" key="7">
    <source>
        <dbReference type="EMBL" id="TWT82137.1"/>
    </source>
</evidence>
<keyword evidence="4" id="KW-0378">Hydrolase</keyword>
<dbReference type="SUPFAM" id="SSF51306">
    <property type="entry name" value="LexA/Signal peptidase"/>
    <property type="match status" value="1"/>
</dbReference>